<gene>
    <name evidence="2" type="ORF">BKA16_001244</name>
</gene>
<dbReference type="PANTHER" id="PTHR34846:SF5">
    <property type="entry name" value="CARBOXYMUCONOLACTONE DECARBOXYLASE-LIKE DOMAIN-CONTAINING PROTEIN"/>
    <property type="match status" value="1"/>
</dbReference>
<sequence length="185" mass="20579">MSDTASQRIPAVTDPSPEVAETLAKTLVGPDGQAFAVFRTLANHPRLLKRFNVLGGMFLAHGLLPERDREIVILRTAWRTDSVYEWGQHVLIGREAGVTDDEIARLATAPVNGWSNRDARLLTFTDELLADVDVSETTWNAVAEFLDRDEIIELTMLVGLYRMLAGFLNAARVTPEEHLPGWPET</sequence>
<dbReference type="RefSeq" id="WP_183369825.1">
    <property type="nucleotide sequence ID" value="NZ_BAABHL010000083.1"/>
</dbReference>
<organism evidence="2 3">
    <name type="scientific">Gordonia humi</name>
    <dbReference type="NCBI Taxonomy" id="686429"/>
    <lineage>
        <taxon>Bacteria</taxon>
        <taxon>Bacillati</taxon>
        <taxon>Actinomycetota</taxon>
        <taxon>Actinomycetes</taxon>
        <taxon>Mycobacteriales</taxon>
        <taxon>Gordoniaceae</taxon>
        <taxon>Gordonia</taxon>
    </lineage>
</organism>
<evidence type="ECO:0000313" key="3">
    <source>
        <dbReference type="Proteomes" id="UP000551501"/>
    </source>
</evidence>
<feature type="domain" description="Carboxymuconolactone decarboxylase-like" evidence="1">
    <location>
        <begin position="47"/>
        <end position="114"/>
    </location>
</feature>
<comment type="caution">
    <text evidence="2">The sequence shown here is derived from an EMBL/GenBank/DDBJ whole genome shotgun (WGS) entry which is preliminary data.</text>
</comment>
<keyword evidence="2" id="KW-0560">Oxidoreductase</keyword>
<keyword evidence="2" id="KW-0575">Peroxidase</keyword>
<dbReference type="InterPro" id="IPR003779">
    <property type="entry name" value="CMD-like"/>
</dbReference>
<keyword evidence="3" id="KW-1185">Reference proteome</keyword>
<dbReference type="Proteomes" id="UP000551501">
    <property type="component" value="Unassembled WGS sequence"/>
</dbReference>
<evidence type="ECO:0000313" key="2">
    <source>
        <dbReference type="EMBL" id="MBB4134692.1"/>
    </source>
</evidence>
<evidence type="ECO:0000259" key="1">
    <source>
        <dbReference type="Pfam" id="PF02627"/>
    </source>
</evidence>
<dbReference type="GO" id="GO:0051920">
    <property type="term" value="F:peroxiredoxin activity"/>
    <property type="evidence" value="ECO:0007669"/>
    <property type="project" value="InterPro"/>
</dbReference>
<dbReference type="InterPro" id="IPR029032">
    <property type="entry name" value="AhpD-like"/>
</dbReference>
<dbReference type="Pfam" id="PF02627">
    <property type="entry name" value="CMD"/>
    <property type="match status" value="1"/>
</dbReference>
<dbReference type="PANTHER" id="PTHR34846">
    <property type="entry name" value="4-CARBOXYMUCONOLACTONE DECARBOXYLASE FAMILY PROTEIN (AFU_ORTHOLOGUE AFUA_6G11590)"/>
    <property type="match status" value="1"/>
</dbReference>
<dbReference type="AlphaFoldDB" id="A0A840ESM8"/>
<proteinExistence type="predicted"/>
<accession>A0A840ESM8</accession>
<dbReference type="SUPFAM" id="SSF69118">
    <property type="entry name" value="AhpD-like"/>
    <property type="match status" value="1"/>
</dbReference>
<name>A0A840ESM8_9ACTN</name>
<dbReference type="EMBL" id="JACIFP010000001">
    <property type="protein sequence ID" value="MBB4134692.1"/>
    <property type="molecule type" value="Genomic_DNA"/>
</dbReference>
<protein>
    <submittedName>
        <fullName evidence="2">Alkylhydroperoxidase family enzyme</fullName>
    </submittedName>
</protein>
<dbReference type="Gene3D" id="1.20.1290.10">
    <property type="entry name" value="AhpD-like"/>
    <property type="match status" value="1"/>
</dbReference>
<reference evidence="2 3" key="1">
    <citation type="submission" date="2020-08" db="EMBL/GenBank/DDBJ databases">
        <title>Sequencing the genomes of 1000 actinobacteria strains.</title>
        <authorList>
            <person name="Klenk H.-P."/>
        </authorList>
    </citation>
    <scope>NUCLEOTIDE SEQUENCE [LARGE SCALE GENOMIC DNA]</scope>
    <source>
        <strain evidence="2 3">DSM 45298</strain>
    </source>
</reference>